<accession>A0ABV6GK18</accession>
<comment type="caution">
    <text evidence="2">The sequence shown here is derived from an EMBL/GenBank/DDBJ whole genome shotgun (WGS) entry which is preliminary data.</text>
</comment>
<evidence type="ECO:0000313" key="3">
    <source>
        <dbReference type="Proteomes" id="UP001589854"/>
    </source>
</evidence>
<proteinExistence type="predicted"/>
<feature type="compositionally biased region" description="Basic and acidic residues" evidence="1">
    <location>
        <begin position="1"/>
        <end position="10"/>
    </location>
</feature>
<organism evidence="2 3">
    <name type="scientific">Metabacillus herbersteinensis</name>
    <dbReference type="NCBI Taxonomy" id="283816"/>
    <lineage>
        <taxon>Bacteria</taxon>
        <taxon>Bacillati</taxon>
        <taxon>Bacillota</taxon>
        <taxon>Bacilli</taxon>
        <taxon>Bacillales</taxon>
        <taxon>Bacillaceae</taxon>
        <taxon>Metabacillus</taxon>
    </lineage>
</organism>
<dbReference type="Proteomes" id="UP001589854">
    <property type="component" value="Unassembled WGS sequence"/>
</dbReference>
<evidence type="ECO:0000313" key="2">
    <source>
        <dbReference type="EMBL" id="MFC0274025.1"/>
    </source>
</evidence>
<feature type="region of interest" description="Disordered" evidence="1">
    <location>
        <begin position="1"/>
        <end position="44"/>
    </location>
</feature>
<reference evidence="2 3" key="1">
    <citation type="submission" date="2024-09" db="EMBL/GenBank/DDBJ databases">
        <authorList>
            <person name="Sun Q."/>
            <person name="Mori K."/>
        </authorList>
    </citation>
    <scope>NUCLEOTIDE SEQUENCE [LARGE SCALE GENOMIC DNA]</scope>
    <source>
        <strain evidence="2 3">CCM 7228</strain>
    </source>
</reference>
<dbReference type="EMBL" id="JBHLVO010000028">
    <property type="protein sequence ID" value="MFC0274025.1"/>
    <property type="molecule type" value="Genomic_DNA"/>
</dbReference>
<protein>
    <recommendedName>
        <fullName evidence="4">Catalase</fullName>
    </recommendedName>
</protein>
<name>A0ABV6GK18_9BACI</name>
<sequence>MSDVTHRDLPLSDQTGIEVQGGNPRFQDARGEVREHHSSKEAYA</sequence>
<gene>
    <name evidence="2" type="ORF">ACFFIX_21975</name>
</gene>
<feature type="compositionally biased region" description="Basic and acidic residues" evidence="1">
    <location>
        <begin position="27"/>
        <end position="44"/>
    </location>
</feature>
<keyword evidence="3" id="KW-1185">Reference proteome</keyword>
<evidence type="ECO:0000256" key="1">
    <source>
        <dbReference type="SAM" id="MobiDB-lite"/>
    </source>
</evidence>
<evidence type="ECO:0008006" key="4">
    <source>
        <dbReference type="Google" id="ProtNLM"/>
    </source>
</evidence>